<evidence type="ECO:0000256" key="5">
    <source>
        <dbReference type="ARBA" id="ARBA00022741"/>
    </source>
</evidence>
<gene>
    <name evidence="13" type="ORF">C3L33_10001</name>
</gene>
<dbReference type="InterPro" id="IPR000719">
    <property type="entry name" value="Prot_kinase_dom"/>
</dbReference>
<evidence type="ECO:0000313" key="13">
    <source>
        <dbReference type="EMBL" id="KAE9458092.1"/>
    </source>
</evidence>
<keyword evidence="3" id="KW-0723">Serine/threonine-protein kinase</keyword>
<feature type="region of interest" description="Disordered" evidence="11">
    <location>
        <begin position="323"/>
        <end position="547"/>
    </location>
</feature>
<feature type="non-terminal residue" evidence="13">
    <location>
        <position position="1"/>
    </location>
</feature>
<feature type="compositionally biased region" description="Basic and acidic residues" evidence="11">
    <location>
        <begin position="340"/>
        <end position="354"/>
    </location>
</feature>
<dbReference type="Proteomes" id="UP000428333">
    <property type="component" value="Linkage Group LG06"/>
</dbReference>
<feature type="compositionally biased region" description="Basic and acidic residues" evidence="11">
    <location>
        <begin position="519"/>
        <end position="532"/>
    </location>
</feature>
<dbReference type="GO" id="GO:0005524">
    <property type="term" value="F:ATP binding"/>
    <property type="evidence" value="ECO:0007669"/>
    <property type="project" value="UniProtKB-UniRule"/>
</dbReference>
<dbReference type="Gene3D" id="3.30.200.20">
    <property type="entry name" value="Phosphorylase Kinase, domain 1"/>
    <property type="match status" value="1"/>
</dbReference>
<dbReference type="PANTHER" id="PTHR48012">
    <property type="entry name" value="STERILE20-LIKE KINASE, ISOFORM B-RELATED"/>
    <property type="match status" value="1"/>
</dbReference>
<proteinExistence type="inferred from homology"/>
<feature type="compositionally biased region" description="Basic and acidic residues" evidence="11">
    <location>
        <begin position="490"/>
        <end position="511"/>
    </location>
</feature>
<evidence type="ECO:0000259" key="12">
    <source>
        <dbReference type="PROSITE" id="PS50011"/>
    </source>
</evidence>
<feature type="compositionally biased region" description="Basic and acidic residues" evidence="11">
    <location>
        <begin position="443"/>
        <end position="452"/>
    </location>
</feature>
<feature type="compositionally biased region" description="Polar residues" evidence="11">
    <location>
        <begin position="426"/>
        <end position="438"/>
    </location>
</feature>
<comment type="similarity">
    <text evidence="1">Belongs to the protein kinase superfamily. STE Ser/Thr protein kinase family. STE20 subfamily.</text>
</comment>
<feature type="compositionally biased region" description="Basic and acidic residues" evidence="11">
    <location>
        <begin position="643"/>
        <end position="654"/>
    </location>
</feature>
<feature type="region of interest" description="Disordered" evidence="11">
    <location>
        <begin position="269"/>
        <end position="288"/>
    </location>
</feature>
<keyword evidence="5 10" id="KW-0547">Nucleotide-binding</keyword>
<dbReference type="PANTHER" id="PTHR48012:SF10">
    <property type="entry name" value="FI20177P1"/>
    <property type="match status" value="1"/>
</dbReference>
<keyword evidence="6" id="KW-0418">Kinase</keyword>
<keyword evidence="7 10" id="KW-0067">ATP-binding</keyword>
<dbReference type="EMBL" id="QEFC01001434">
    <property type="protein sequence ID" value="KAE9458092.1"/>
    <property type="molecule type" value="Genomic_DNA"/>
</dbReference>
<evidence type="ECO:0000256" key="8">
    <source>
        <dbReference type="ARBA" id="ARBA00047899"/>
    </source>
</evidence>
<evidence type="ECO:0000256" key="9">
    <source>
        <dbReference type="ARBA" id="ARBA00048679"/>
    </source>
</evidence>
<evidence type="ECO:0000256" key="10">
    <source>
        <dbReference type="PROSITE-ProRule" id="PRU10141"/>
    </source>
</evidence>
<sequence length="669" mass="74061">FFTLEDEEGKCLYRRMADAAALAEVAGSRFSELELIGRGSFGDVYKAFDKELQKVVAIKVIDLEESEDEIEDIQKIQPGQPLEEMSIACILRDLLHAVEYLHNEGKIHRDIKAANILLTESGDVKVADFGVSAQLTRTISRRKDLQTFVGTPFWMAPEVIQNSDGYNEKVSLEAVVLCSFHFLRIVFPYFILIIAVNCRYLVSSEFHLVFLVQLEEHFSRPMKEFVSMCLKKAPAERPSAKELLKHRFIRNARKSPRLLERIRERPKFQLKEDGESPRNGPIALGEASGTVKVIRDSKGEGTVRASTQGKTWKNAGWDFSIGGSSSAGSGTVRSVVRPPQVRDRKPDGIPRKAPDGGNRWASATGSDLYDEVGKDAGDQYVDENQEYHHEDEELSMSGSGTVIVRSPRGVHSSSLFSEQSILSSSTYTSFDDVSTSGTIVYRGQHEDSDSPRTPKSRLGILEKTSSVSEDSAMNLAEAKAAIQGGSRKGNSRERSALGKINRDGQDSKKSDLTTNNSDSSRHFRDYLNEKKAFPRSRQTSDEEDSARIAAVSSSAPLSMLLIPSIKEAIGDDSEGPVVHAVSNSLMDMERMKPGSSEVFVTRILQQLGSSKEPSLKDLQELAARTFSKGKMTPEQAENASPEVDNKKQPNKEFHSNANLSSLARFLLSR</sequence>
<dbReference type="AlphaFoldDB" id="A0A6A4LLB3"/>
<dbReference type="OrthoDB" id="248923at2759"/>
<comment type="catalytic activity">
    <reaction evidence="8">
        <text>L-threonyl-[protein] + ATP = O-phospho-L-threonyl-[protein] + ADP + H(+)</text>
        <dbReference type="Rhea" id="RHEA:46608"/>
        <dbReference type="Rhea" id="RHEA-COMP:11060"/>
        <dbReference type="Rhea" id="RHEA-COMP:11605"/>
        <dbReference type="ChEBI" id="CHEBI:15378"/>
        <dbReference type="ChEBI" id="CHEBI:30013"/>
        <dbReference type="ChEBI" id="CHEBI:30616"/>
        <dbReference type="ChEBI" id="CHEBI:61977"/>
        <dbReference type="ChEBI" id="CHEBI:456216"/>
        <dbReference type="EC" id="2.7.11.1"/>
    </reaction>
</comment>
<evidence type="ECO:0000256" key="3">
    <source>
        <dbReference type="ARBA" id="ARBA00022527"/>
    </source>
</evidence>
<dbReference type="PROSITE" id="PS00107">
    <property type="entry name" value="PROTEIN_KINASE_ATP"/>
    <property type="match status" value="1"/>
</dbReference>
<feature type="region of interest" description="Disordered" evidence="11">
    <location>
        <begin position="626"/>
        <end position="656"/>
    </location>
</feature>
<organism evidence="13 14">
    <name type="scientific">Rhododendron williamsianum</name>
    <dbReference type="NCBI Taxonomy" id="262921"/>
    <lineage>
        <taxon>Eukaryota</taxon>
        <taxon>Viridiplantae</taxon>
        <taxon>Streptophyta</taxon>
        <taxon>Embryophyta</taxon>
        <taxon>Tracheophyta</taxon>
        <taxon>Spermatophyta</taxon>
        <taxon>Magnoliopsida</taxon>
        <taxon>eudicotyledons</taxon>
        <taxon>Gunneridae</taxon>
        <taxon>Pentapetalae</taxon>
        <taxon>asterids</taxon>
        <taxon>Ericales</taxon>
        <taxon>Ericaceae</taxon>
        <taxon>Ericoideae</taxon>
        <taxon>Rhodoreae</taxon>
        <taxon>Rhododendron</taxon>
    </lineage>
</organism>
<dbReference type="PROSITE" id="PS50011">
    <property type="entry name" value="PROTEIN_KINASE_DOM"/>
    <property type="match status" value="1"/>
</dbReference>
<dbReference type="InterPro" id="IPR011009">
    <property type="entry name" value="Kinase-like_dom_sf"/>
</dbReference>
<dbReference type="Gene3D" id="1.10.510.10">
    <property type="entry name" value="Transferase(Phosphotransferase) domain 1"/>
    <property type="match status" value="1"/>
</dbReference>
<accession>A0A6A4LLB3</accession>
<evidence type="ECO:0000256" key="2">
    <source>
        <dbReference type="ARBA" id="ARBA00012513"/>
    </source>
</evidence>
<dbReference type="GO" id="GO:0005737">
    <property type="term" value="C:cytoplasm"/>
    <property type="evidence" value="ECO:0007669"/>
    <property type="project" value="TreeGrafter"/>
</dbReference>
<comment type="catalytic activity">
    <reaction evidence="9">
        <text>L-seryl-[protein] + ATP = O-phospho-L-seryl-[protein] + ADP + H(+)</text>
        <dbReference type="Rhea" id="RHEA:17989"/>
        <dbReference type="Rhea" id="RHEA-COMP:9863"/>
        <dbReference type="Rhea" id="RHEA-COMP:11604"/>
        <dbReference type="ChEBI" id="CHEBI:15378"/>
        <dbReference type="ChEBI" id="CHEBI:29999"/>
        <dbReference type="ChEBI" id="CHEBI:30616"/>
        <dbReference type="ChEBI" id="CHEBI:83421"/>
        <dbReference type="ChEBI" id="CHEBI:456216"/>
        <dbReference type="EC" id="2.7.11.1"/>
    </reaction>
</comment>
<dbReference type="SUPFAM" id="SSF56112">
    <property type="entry name" value="Protein kinase-like (PK-like)"/>
    <property type="match status" value="1"/>
</dbReference>
<evidence type="ECO:0000256" key="7">
    <source>
        <dbReference type="ARBA" id="ARBA00022840"/>
    </source>
</evidence>
<dbReference type="InterPro" id="IPR050629">
    <property type="entry name" value="STE20/SPS1-PAK"/>
</dbReference>
<comment type="caution">
    <text evidence="13">The sequence shown here is derived from an EMBL/GenBank/DDBJ whole genome shotgun (WGS) entry which is preliminary data.</text>
</comment>
<evidence type="ECO:0000256" key="1">
    <source>
        <dbReference type="ARBA" id="ARBA00008874"/>
    </source>
</evidence>
<dbReference type="Pfam" id="PF00069">
    <property type="entry name" value="Pkinase"/>
    <property type="match status" value="1"/>
</dbReference>
<dbReference type="GO" id="GO:0004674">
    <property type="term" value="F:protein serine/threonine kinase activity"/>
    <property type="evidence" value="ECO:0007669"/>
    <property type="project" value="UniProtKB-KW"/>
</dbReference>
<dbReference type="InterPro" id="IPR017441">
    <property type="entry name" value="Protein_kinase_ATP_BS"/>
</dbReference>
<keyword evidence="14" id="KW-1185">Reference proteome</keyword>
<evidence type="ECO:0000256" key="4">
    <source>
        <dbReference type="ARBA" id="ARBA00022679"/>
    </source>
</evidence>
<dbReference type="EC" id="2.7.11.1" evidence="2"/>
<evidence type="ECO:0000313" key="14">
    <source>
        <dbReference type="Proteomes" id="UP000428333"/>
    </source>
</evidence>
<protein>
    <recommendedName>
        <fullName evidence="2">non-specific serine/threonine protein kinase</fullName>
        <ecNumber evidence="2">2.7.11.1</ecNumber>
    </recommendedName>
</protein>
<feature type="domain" description="Protein kinase" evidence="12">
    <location>
        <begin position="1"/>
        <end position="249"/>
    </location>
</feature>
<feature type="binding site" evidence="10">
    <location>
        <position position="59"/>
    </location>
    <ligand>
        <name>ATP</name>
        <dbReference type="ChEBI" id="CHEBI:30616"/>
    </ligand>
</feature>
<evidence type="ECO:0000256" key="6">
    <source>
        <dbReference type="ARBA" id="ARBA00022777"/>
    </source>
</evidence>
<feature type="compositionally biased region" description="Low complexity" evidence="11">
    <location>
        <begin position="412"/>
        <end position="425"/>
    </location>
</feature>
<dbReference type="SMART" id="SM00220">
    <property type="entry name" value="S_TKc"/>
    <property type="match status" value="1"/>
</dbReference>
<name>A0A6A4LLB3_9ERIC</name>
<keyword evidence="4" id="KW-0808">Transferase</keyword>
<evidence type="ECO:0000256" key="11">
    <source>
        <dbReference type="SAM" id="MobiDB-lite"/>
    </source>
</evidence>
<reference evidence="13 14" key="1">
    <citation type="journal article" date="2019" name="Genome Biol. Evol.">
        <title>The Rhododendron genome and chromosomal organization provide insight into shared whole-genome duplications across the heath family (Ericaceae).</title>
        <authorList>
            <person name="Soza V.L."/>
            <person name="Lindsley D."/>
            <person name="Waalkes A."/>
            <person name="Ramage E."/>
            <person name="Patwardhan R.P."/>
            <person name="Burton J.N."/>
            <person name="Adey A."/>
            <person name="Kumar A."/>
            <person name="Qiu R."/>
            <person name="Shendure J."/>
            <person name="Hall B."/>
        </authorList>
    </citation>
    <scope>NUCLEOTIDE SEQUENCE [LARGE SCALE GENOMIC DNA]</scope>
    <source>
        <strain evidence="13">RSF 1966-606</strain>
    </source>
</reference>